<feature type="non-terminal residue" evidence="1">
    <location>
        <position position="1"/>
    </location>
</feature>
<name>A0ACA9QHK5_9GLOM</name>
<accession>A0ACA9QHK5</accession>
<reference evidence="1" key="1">
    <citation type="submission" date="2021-06" db="EMBL/GenBank/DDBJ databases">
        <authorList>
            <person name="Kallberg Y."/>
            <person name="Tangrot J."/>
            <person name="Rosling A."/>
        </authorList>
    </citation>
    <scope>NUCLEOTIDE SEQUENCE</scope>
    <source>
        <strain evidence="1">CL356</strain>
    </source>
</reference>
<comment type="caution">
    <text evidence="1">The sequence shown here is derived from an EMBL/GenBank/DDBJ whole genome shotgun (WGS) entry which is preliminary data.</text>
</comment>
<sequence>ERNGKGQVVALVFGEDDEADEEEDDECNDTDDDTNDRARVAEVASAHVRVGGSNLACKVGLVGATKDLEGVDGECVAVCASVGQDDLVRSTAEVGLVELDISLD</sequence>
<organism evidence="1 2">
    <name type="scientific">Acaulospora colombiana</name>
    <dbReference type="NCBI Taxonomy" id="27376"/>
    <lineage>
        <taxon>Eukaryota</taxon>
        <taxon>Fungi</taxon>
        <taxon>Fungi incertae sedis</taxon>
        <taxon>Mucoromycota</taxon>
        <taxon>Glomeromycotina</taxon>
        <taxon>Glomeromycetes</taxon>
        <taxon>Diversisporales</taxon>
        <taxon>Acaulosporaceae</taxon>
        <taxon>Acaulospora</taxon>
    </lineage>
</organism>
<gene>
    <name evidence="1" type="ORF">ACOLOM_LOCUS12591</name>
</gene>
<dbReference type="EMBL" id="CAJVPT010052013">
    <property type="protein sequence ID" value="CAG8748854.1"/>
    <property type="molecule type" value="Genomic_DNA"/>
</dbReference>
<keyword evidence="2" id="KW-1185">Reference proteome</keyword>
<protein>
    <submittedName>
        <fullName evidence="1">6443_t:CDS:1</fullName>
    </submittedName>
</protein>
<proteinExistence type="predicted"/>
<evidence type="ECO:0000313" key="2">
    <source>
        <dbReference type="Proteomes" id="UP000789525"/>
    </source>
</evidence>
<dbReference type="Proteomes" id="UP000789525">
    <property type="component" value="Unassembled WGS sequence"/>
</dbReference>
<evidence type="ECO:0000313" key="1">
    <source>
        <dbReference type="EMBL" id="CAG8748854.1"/>
    </source>
</evidence>